<feature type="non-terminal residue" evidence="2">
    <location>
        <position position="1"/>
    </location>
</feature>
<organism evidence="2">
    <name type="scientific">uncultured Blastococcus sp</name>
    <dbReference type="NCBI Taxonomy" id="217144"/>
    <lineage>
        <taxon>Bacteria</taxon>
        <taxon>Bacillati</taxon>
        <taxon>Actinomycetota</taxon>
        <taxon>Actinomycetes</taxon>
        <taxon>Geodermatophilales</taxon>
        <taxon>Geodermatophilaceae</taxon>
        <taxon>Blastococcus</taxon>
        <taxon>environmental samples</taxon>
    </lineage>
</organism>
<feature type="non-terminal residue" evidence="2">
    <location>
        <position position="98"/>
    </location>
</feature>
<feature type="region of interest" description="Disordered" evidence="1">
    <location>
        <begin position="1"/>
        <end position="98"/>
    </location>
</feature>
<dbReference type="EMBL" id="CADCTI010000182">
    <property type="protein sequence ID" value="CAA9253318.1"/>
    <property type="molecule type" value="Genomic_DNA"/>
</dbReference>
<name>A0A6J4IIS8_9ACTN</name>
<feature type="compositionally biased region" description="Basic and acidic residues" evidence="1">
    <location>
        <begin position="89"/>
        <end position="98"/>
    </location>
</feature>
<reference evidence="2" key="1">
    <citation type="submission" date="2020-02" db="EMBL/GenBank/DDBJ databases">
        <authorList>
            <person name="Meier V. D."/>
        </authorList>
    </citation>
    <scope>NUCLEOTIDE SEQUENCE</scope>
    <source>
        <strain evidence="2">AVDCRST_MAG57</strain>
    </source>
</reference>
<protein>
    <submittedName>
        <fullName evidence="2">Uncharacterized protein</fullName>
    </submittedName>
</protein>
<feature type="compositionally biased region" description="Basic residues" evidence="1">
    <location>
        <begin position="54"/>
        <end position="64"/>
    </location>
</feature>
<evidence type="ECO:0000256" key="1">
    <source>
        <dbReference type="SAM" id="MobiDB-lite"/>
    </source>
</evidence>
<proteinExistence type="predicted"/>
<accession>A0A6J4IIS8</accession>
<evidence type="ECO:0000313" key="2">
    <source>
        <dbReference type="EMBL" id="CAA9253318.1"/>
    </source>
</evidence>
<dbReference type="AlphaFoldDB" id="A0A6J4IIS8"/>
<gene>
    <name evidence="2" type="ORF">AVDCRST_MAG57-2217</name>
</gene>
<sequence>GDHRRTPGARPADGSPQRAADHAGLRRGGHRPGPDPASRRRHSRPGDPLGGRGRTPRRSRRLHVRVREAAGPARGGSGRRGGRRRPHRRPEPADRGHL</sequence>